<dbReference type="InterPro" id="IPR037949">
    <property type="entry name" value="MopB_CT_Acetylene-hydratase"/>
</dbReference>
<keyword evidence="6" id="KW-1185">Reference proteome</keyword>
<dbReference type="GO" id="GO:0043546">
    <property type="term" value="F:molybdopterin cofactor binding"/>
    <property type="evidence" value="ECO:0007669"/>
    <property type="project" value="InterPro"/>
</dbReference>
<evidence type="ECO:0000256" key="4">
    <source>
        <dbReference type="ARBA" id="ARBA00023014"/>
    </source>
</evidence>
<dbReference type="Pfam" id="PF01568">
    <property type="entry name" value="Molydop_binding"/>
    <property type="match status" value="1"/>
</dbReference>
<dbReference type="InterPro" id="IPR006656">
    <property type="entry name" value="Mopterin_OxRdtase"/>
</dbReference>
<dbReference type="GO" id="GO:0046872">
    <property type="term" value="F:metal ion binding"/>
    <property type="evidence" value="ECO:0007669"/>
    <property type="project" value="UniProtKB-KW"/>
</dbReference>
<dbReference type="PANTHER" id="PTHR43742">
    <property type="entry name" value="TRIMETHYLAMINE-N-OXIDE REDUCTASE"/>
    <property type="match status" value="1"/>
</dbReference>
<accession>A0A6S6XXT3</accession>
<dbReference type="Gene3D" id="2.20.25.90">
    <property type="entry name" value="ADC-like domains"/>
    <property type="match status" value="1"/>
</dbReference>
<keyword evidence="4" id="KW-0411">Iron-sulfur</keyword>
<name>A0A6S6XXT3_9PROT</name>
<protein>
    <submittedName>
        <fullName evidence="5">Anaerobic selenocysteine-containing dehydrogenase</fullName>
    </submittedName>
</protein>
<dbReference type="InterPro" id="IPR009010">
    <property type="entry name" value="Asp_de-COase-like_dom_sf"/>
</dbReference>
<evidence type="ECO:0000313" key="6">
    <source>
        <dbReference type="Proteomes" id="UP000515733"/>
    </source>
</evidence>
<dbReference type="OrthoDB" id="9815647at2"/>
<dbReference type="EMBL" id="LR778301">
    <property type="protein sequence ID" value="CAB1367659.1"/>
    <property type="molecule type" value="Genomic_DNA"/>
</dbReference>
<dbReference type="CDD" id="cd02781">
    <property type="entry name" value="MopB_CT_Acetylene-hydratase"/>
    <property type="match status" value="1"/>
</dbReference>
<dbReference type="GO" id="GO:0051536">
    <property type="term" value="F:iron-sulfur cluster binding"/>
    <property type="evidence" value="ECO:0007669"/>
    <property type="project" value="UniProtKB-KW"/>
</dbReference>
<gene>
    <name evidence="5" type="ORF">DENOEST_0494</name>
</gene>
<dbReference type="Gene3D" id="2.40.40.20">
    <property type="match status" value="1"/>
</dbReference>
<evidence type="ECO:0000256" key="2">
    <source>
        <dbReference type="ARBA" id="ARBA00022723"/>
    </source>
</evidence>
<keyword evidence="2" id="KW-0479">Metal-binding</keyword>
<proteinExistence type="inferred from homology"/>
<dbReference type="SUPFAM" id="SSF50692">
    <property type="entry name" value="ADC-like"/>
    <property type="match status" value="1"/>
</dbReference>
<dbReference type="GO" id="GO:0016491">
    <property type="term" value="F:oxidoreductase activity"/>
    <property type="evidence" value="ECO:0007669"/>
    <property type="project" value="InterPro"/>
</dbReference>
<organism evidence="5 6">
    <name type="scientific">Denitratisoma oestradiolicum</name>
    <dbReference type="NCBI Taxonomy" id="311182"/>
    <lineage>
        <taxon>Bacteria</taxon>
        <taxon>Pseudomonadati</taxon>
        <taxon>Pseudomonadota</taxon>
        <taxon>Betaproteobacteria</taxon>
        <taxon>Nitrosomonadales</taxon>
        <taxon>Sterolibacteriaceae</taxon>
        <taxon>Denitratisoma</taxon>
    </lineage>
</organism>
<dbReference type="Proteomes" id="UP000515733">
    <property type="component" value="Chromosome"/>
</dbReference>
<dbReference type="SUPFAM" id="SSF53706">
    <property type="entry name" value="Formate dehydrogenase/DMSO reductase, domains 1-3"/>
    <property type="match status" value="1"/>
</dbReference>
<evidence type="ECO:0000313" key="5">
    <source>
        <dbReference type="EMBL" id="CAB1367659.1"/>
    </source>
</evidence>
<dbReference type="AlphaFoldDB" id="A0A6S6XXT3"/>
<dbReference type="SMART" id="SM00926">
    <property type="entry name" value="Molybdop_Fe4S4"/>
    <property type="match status" value="1"/>
</dbReference>
<dbReference type="Pfam" id="PF00384">
    <property type="entry name" value="Molybdopterin"/>
    <property type="match status" value="1"/>
</dbReference>
<dbReference type="Gene3D" id="3.40.228.10">
    <property type="entry name" value="Dimethylsulfoxide Reductase, domain 2"/>
    <property type="match status" value="1"/>
</dbReference>
<dbReference type="Gene3D" id="3.40.50.740">
    <property type="match status" value="1"/>
</dbReference>
<keyword evidence="3" id="KW-0408">Iron</keyword>
<dbReference type="InterPro" id="IPR050612">
    <property type="entry name" value="Prok_Mopterin_Oxidored"/>
</dbReference>
<comment type="similarity">
    <text evidence="1">Belongs to the prokaryotic molybdopterin-containing oxidoreductase family.</text>
</comment>
<dbReference type="InterPro" id="IPR006657">
    <property type="entry name" value="MoPterin_dinucl-bd_dom"/>
</dbReference>
<reference evidence="5 6" key="1">
    <citation type="submission" date="2020-03" db="EMBL/GenBank/DDBJ databases">
        <authorList>
            <consortium name="Genoscope - CEA"/>
            <person name="William W."/>
        </authorList>
    </citation>
    <scope>NUCLEOTIDE SEQUENCE [LARGE SCALE GENOMIC DNA]</scope>
    <source>
        <strain evidence="6">DSM 16959</strain>
    </source>
</reference>
<evidence type="ECO:0000256" key="3">
    <source>
        <dbReference type="ARBA" id="ARBA00023004"/>
    </source>
</evidence>
<dbReference type="GO" id="GO:0018818">
    <property type="term" value="F:acetylene hydratase activity"/>
    <property type="evidence" value="ECO:0007669"/>
    <property type="project" value="InterPro"/>
</dbReference>
<evidence type="ECO:0000256" key="1">
    <source>
        <dbReference type="ARBA" id="ARBA00010312"/>
    </source>
</evidence>
<dbReference type="InterPro" id="IPR006963">
    <property type="entry name" value="Mopterin_OxRdtase_4Fe-4S_dom"/>
</dbReference>
<dbReference type="PANTHER" id="PTHR43742:SF6">
    <property type="entry name" value="OXIDOREDUCTASE YYAE-RELATED"/>
    <property type="match status" value="1"/>
</dbReference>
<sequence length="741" mass="82088">MQMNEPVDVAAKRGTCPVCGIGCLTKSHVKDGVVIKVKADHKSSMPADCPRAGQSLAYHNHPDRINFPMKRVGKRGAGQWQRISWDQAMDEIAARLAAIRDQYGPEAVQTLGGSYKGPGDAACWRWSSLFGTPNIMHLGKTCGSAEYNAQWATYGEIGSPAGRPTPGVTKCAIFWGYNPPVPQGVGAAKLIKEARASGTKIIVIDPRRSETAQLADLWLQPRPGSDGALAYGMIHIIISEGLYDKEFVEDWCLGFEELKELVAPFTPEKVAEITWLSVEQILEVARTYATHKPGIITFGLGTVHQGRASNATVFGKAYLRAITGNLDVPGGDLFEEQPEHARFREEMYWDKLISHPLRTRDNINAHLWPIASVRGMQASREAMAKVHPLGVGAAFYQMCTSSTTLCSAILEQDPYPIKAVITQGTNSLVALANAKRVHEALASDKLDLHVVMDHWMTPGAQLADYVLPATDGLERPNLGAAGGMWGFGNWFTAAERTIPPTHERHDDYELWKDLGNRLGQQGYWPDTLEGWFDRLLEPSRLSFSELAARPMAALFPTPSDGKRYEQRGFATLSGKVELASGLMQRLGYPAMPQYEEPVWSPISQPELFKEYPLVVTAGAATKWYYRSQQRQLEQMRKQHPYAFLSIHPDTARDLGIADGAPVYVETPMGRVRQISRYDDALHPQVVHADSCWWYPEQEANEPNLSGVWESNFNMLIPDSPESLSFAGDANLRGHICRVLPI</sequence>
<dbReference type="KEGG" id="doe:DENOEST_0494"/>